<keyword evidence="2 6" id="KW-0812">Transmembrane</keyword>
<dbReference type="GO" id="GO:0016020">
    <property type="term" value="C:membrane"/>
    <property type="evidence" value="ECO:0007669"/>
    <property type="project" value="UniProtKB-SubCell"/>
</dbReference>
<evidence type="ECO:0000256" key="2">
    <source>
        <dbReference type="ARBA" id="ARBA00022692"/>
    </source>
</evidence>
<sequence>MCDVYKDLQGINRPSDDENYLEYSKIIYETIFNSLRNSITPEMAINTIKKYTNVKYINVSKPITITMIGCTIICQGLMFIIAYNLIKYRKLKCIYKSNLVSLIALLIGLLFYSSTVYYFIGDLKENKCSITLWIMNLSMIFITSILLIRSLRICIILNYCRIKFVNILIKKKVLIFIFVSIIIIIVLLLSLAQIIDPIERKTRIIRLDDIEIERFYVCENKNKYSLIIYGIIAIISFIINLSGWYISKKIKSVALNFYESINIDKPFIGFLLTYIILILSQFTYISNIYLLFCLKTLIILANTIYVTIIIYYQKISSVYLYIKNQKKKKKRVILKINNNSRSNINFINAEIRSDNYLSKNQNYINRSIINSTVINMNGIVADTTSSIISCFSNYAEDTTNILKGIIYAKHSTTINELVKRNFFQCEIELIKDVKFMAIRTIQNTYTAENKMASEFSINKKKIVSLLNMALCKEYNMKNNHNIRFTIQGSLWFELLFENDEEYKHWNETLQNIEKQNISSIYEMNDESETKEDYSQYILNNDNAISEILNEYNYYYYYNIEDNNNENQKNDGNNNDINNNDNNNNNKTIKIKNTNISTSFYINKDVNNLYKETKKKLNITFDNLQMKNNDNNSKQSYILSHLLVH</sequence>
<evidence type="ECO:0000256" key="6">
    <source>
        <dbReference type="SAM" id="Phobius"/>
    </source>
</evidence>
<accession>A0A1Y1VIW3</accession>
<feature type="transmembrane region" description="Helical" evidence="6">
    <location>
        <begin position="267"/>
        <end position="292"/>
    </location>
</feature>
<reference evidence="8 9" key="1">
    <citation type="submission" date="2016-08" db="EMBL/GenBank/DDBJ databases">
        <title>Genomes of anaerobic fungi encode conserved fungal cellulosomes for biomass hydrolysis.</title>
        <authorList>
            <consortium name="DOE Joint Genome Institute"/>
            <person name="Haitjema C.H."/>
            <person name="Gilmore S.P."/>
            <person name="Henske J.K."/>
            <person name="Solomon K.V."/>
            <person name="De Groot R."/>
            <person name="Kuo A."/>
            <person name="Mondo S.J."/>
            <person name="Salamov A.A."/>
            <person name="Labutti K."/>
            <person name="Zhao Z."/>
            <person name="Chiniquy J."/>
            <person name="Barry K."/>
            <person name="Brewer H.M."/>
            <person name="Purvine S.O."/>
            <person name="Wright A.T."/>
            <person name="Boxma B."/>
            <person name="Van Alen T."/>
            <person name="Hackstein J.H."/>
            <person name="Baker S.E."/>
            <person name="Grigoriev I.V."/>
            <person name="O'Malley M.A."/>
        </authorList>
    </citation>
    <scope>NUCLEOTIDE SEQUENCE [LARGE SCALE GENOMIC DNA]</scope>
    <source>
        <strain evidence="9">finn</strain>
    </source>
</reference>
<dbReference type="AlphaFoldDB" id="A0A1Y1VIW3"/>
<dbReference type="InterPro" id="IPR017978">
    <property type="entry name" value="GPCR_3_C"/>
</dbReference>
<dbReference type="GO" id="GO:0004930">
    <property type="term" value="F:G protein-coupled receptor activity"/>
    <property type="evidence" value="ECO:0007669"/>
    <property type="project" value="InterPro"/>
</dbReference>
<dbReference type="Pfam" id="PF00003">
    <property type="entry name" value="7tm_3"/>
    <property type="match status" value="1"/>
</dbReference>
<evidence type="ECO:0000259" key="7">
    <source>
        <dbReference type="Pfam" id="PF00003"/>
    </source>
</evidence>
<feature type="transmembrane region" description="Helical" evidence="6">
    <location>
        <begin position="132"/>
        <end position="152"/>
    </location>
</feature>
<keyword evidence="3 6" id="KW-1133">Transmembrane helix</keyword>
<comment type="subcellular location">
    <subcellularLocation>
        <location evidence="1">Membrane</location>
        <topology evidence="1">Multi-pass membrane protein</topology>
    </subcellularLocation>
</comment>
<feature type="transmembrane region" description="Helical" evidence="6">
    <location>
        <begin position="98"/>
        <end position="120"/>
    </location>
</feature>
<feature type="domain" description="G-protein coupled receptors family 3 profile" evidence="7">
    <location>
        <begin position="58"/>
        <end position="312"/>
    </location>
</feature>
<organism evidence="8 9">
    <name type="scientific">Piromyces finnis</name>
    <dbReference type="NCBI Taxonomy" id="1754191"/>
    <lineage>
        <taxon>Eukaryota</taxon>
        <taxon>Fungi</taxon>
        <taxon>Fungi incertae sedis</taxon>
        <taxon>Chytridiomycota</taxon>
        <taxon>Chytridiomycota incertae sedis</taxon>
        <taxon>Neocallimastigomycetes</taxon>
        <taxon>Neocallimastigales</taxon>
        <taxon>Neocallimastigaceae</taxon>
        <taxon>Piromyces</taxon>
    </lineage>
</organism>
<feature type="region of interest" description="Disordered" evidence="5">
    <location>
        <begin position="564"/>
        <end position="587"/>
    </location>
</feature>
<feature type="transmembrane region" description="Helical" evidence="6">
    <location>
        <begin position="298"/>
        <end position="322"/>
    </location>
</feature>
<gene>
    <name evidence="8" type="ORF">BCR36DRAFT_164450</name>
</gene>
<evidence type="ECO:0000256" key="3">
    <source>
        <dbReference type="ARBA" id="ARBA00022989"/>
    </source>
</evidence>
<evidence type="ECO:0000313" key="8">
    <source>
        <dbReference type="EMBL" id="ORX56618.1"/>
    </source>
</evidence>
<evidence type="ECO:0000256" key="1">
    <source>
        <dbReference type="ARBA" id="ARBA00004141"/>
    </source>
</evidence>
<comment type="caution">
    <text evidence="8">The sequence shown here is derived from an EMBL/GenBank/DDBJ whole genome shotgun (WGS) entry which is preliminary data.</text>
</comment>
<evidence type="ECO:0000256" key="5">
    <source>
        <dbReference type="SAM" id="MobiDB-lite"/>
    </source>
</evidence>
<feature type="transmembrane region" description="Helical" evidence="6">
    <location>
        <begin position="226"/>
        <end position="246"/>
    </location>
</feature>
<dbReference type="Proteomes" id="UP000193719">
    <property type="component" value="Unassembled WGS sequence"/>
</dbReference>
<keyword evidence="4 6" id="KW-0472">Membrane</keyword>
<proteinExistence type="predicted"/>
<feature type="transmembrane region" description="Helical" evidence="6">
    <location>
        <begin position="173"/>
        <end position="195"/>
    </location>
</feature>
<keyword evidence="9" id="KW-1185">Reference proteome</keyword>
<dbReference type="EMBL" id="MCFH01000007">
    <property type="protein sequence ID" value="ORX56618.1"/>
    <property type="molecule type" value="Genomic_DNA"/>
</dbReference>
<protein>
    <recommendedName>
        <fullName evidence="7">G-protein coupled receptors family 3 profile domain-containing protein</fullName>
    </recommendedName>
</protein>
<name>A0A1Y1VIW3_9FUNG</name>
<evidence type="ECO:0000313" key="9">
    <source>
        <dbReference type="Proteomes" id="UP000193719"/>
    </source>
</evidence>
<evidence type="ECO:0000256" key="4">
    <source>
        <dbReference type="ARBA" id="ARBA00023136"/>
    </source>
</evidence>
<reference evidence="8 9" key="2">
    <citation type="submission" date="2016-08" db="EMBL/GenBank/DDBJ databases">
        <title>Pervasive Adenine N6-methylation of Active Genes in Fungi.</title>
        <authorList>
            <consortium name="DOE Joint Genome Institute"/>
            <person name="Mondo S.J."/>
            <person name="Dannebaum R.O."/>
            <person name="Kuo R.C."/>
            <person name="Labutti K."/>
            <person name="Haridas S."/>
            <person name="Kuo A."/>
            <person name="Salamov A."/>
            <person name="Ahrendt S.R."/>
            <person name="Lipzen A."/>
            <person name="Sullivan W."/>
            <person name="Andreopoulos W.B."/>
            <person name="Clum A."/>
            <person name="Lindquist E."/>
            <person name="Daum C."/>
            <person name="Ramamoorthy G.K."/>
            <person name="Gryganskyi A."/>
            <person name="Culley D."/>
            <person name="Magnuson J.K."/>
            <person name="James T.Y."/>
            <person name="O'Malley M.A."/>
            <person name="Stajich J.E."/>
            <person name="Spatafora J.W."/>
            <person name="Visel A."/>
            <person name="Grigoriev I.V."/>
        </authorList>
    </citation>
    <scope>NUCLEOTIDE SEQUENCE [LARGE SCALE GENOMIC DNA]</scope>
    <source>
        <strain evidence="9">finn</strain>
    </source>
</reference>
<feature type="transmembrane region" description="Helical" evidence="6">
    <location>
        <begin position="63"/>
        <end position="86"/>
    </location>
</feature>